<evidence type="ECO:0000313" key="9">
    <source>
        <dbReference type="Proteomes" id="UP000492821"/>
    </source>
</evidence>
<keyword evidence="9" id="KW-1185">Reference proteome</keyword>
<evidence type="ECO:0000256" key="3">
    <source>
        <dbReference type="ARBA" id="ARBA00022741"/>
    </source>
</evidence>
<reference evidence="10" key="2">
    <citation type="submission" date="2020-10" db="UniProtKB">
        <authorList>
            <consortium name="WormBaseParasite"/>
        </authorList>
    </citation>
    <scope>IDENTIFICATION</scope>
</reference>
<feature type="binding site" evidence="6">
    <location>
        <position position="49"/>
    </location>
    <ligand>
        <name>ATP</name>
        <dbReference type="ChEBI" id="CHEBI:30616"/>
    </ligand>
</feature>
<protein>
    <submittedName>
        <fullName evidence="10">Protein kinase domain-containing protein</fullName>
    </submittedName>
</protein>
<name>A0A7E4V3F9_PANRE</name>
<evidence type="ECO:0000256" key="6">
    <source>
        <dbReference type="PROSITE-ProRule" id="PRU10141"/>
    </source>
</evidence>
<dbReference type="PROSITE" id="PS50011">
    <property type="entry name" value="PROTEIN_KINASE_DOM"/>
    <property type="match status" value="1"/>
</dbReference>
<evidence type="ECO:0000259" key="8">
    <source>
        <dbReference type="PROSITE" id="PS50011"/>
    </source>
</evidence>
<dbReference type="GO" id="GO:0001664">
    <property type="term" value="F:G protein-coupled receptor binding"/>
    <property type="evidence" value="ECO:0007669"/>
    <property type="project" value="TreeGrafter"/>
</dbReference>
<evidence type="ECO:0000313" key="10">
    <source>
        <dbReference type="WBParaSite" id="Pan_g15642.t1"/>
    </source>
</evidence>
<dbReference type="PANTHER" id="PTHR24355">
    <property type="entry name" value="G PROTEIN-COUPLED RECEPTOR KINASE/RIBOSOMAL PROTEIN S6 KINASE"/>
    <property type="match status" value="1"/>
</dbReference>
<evidence type="ECO:0000256" key="2">
    <source>
        <dbReference type="ARBA" id="ARBA00022679"/>
    </source>
</evidence>
<sequence length="394" mass="45469">MGARCSRRTSSPSQTQLSDFSLVRSIGRGAFGKVCIVLHRGMKKHYALKYMAKRRLVQKAVAYNVLRELDLLRELSHPFIVNLWFTFQDECYIYMVCDLLLGGDLRFHLNDQGRFSETRAKLYICEIALAVDYLQKRRIIHRDIKPENILLDDQGHAHLTDFNLATKLEPNNLATSFTGTRSYMAPEILQTALGDLPGYDERVDWWSLGICFYEFLRGRRPFEYPACFSTPQVLHILSENTLACPAQWPSDLIAFMGFLVNSKPERRPACLEDFRTHQYMRRVDFEVVLARKSAPIFIPKNDKLNCDPTYELEERIVESSPLHRHHQRRHNNRPCSAETEELVQDITKAFKLYNRFKCESNNEQYVPTVQLQVSCNNATTAGIPSSSLANSHAI</sequence>
<dbReference type="Gene3D" id="3.30.200.20">
    <property type="entry name" value="Phosphorylase Kinase, domain 1"/>
    <property type="match status" value="1"/>
</dbReference>
<dbReference type="AlphaFoldDB" id="A0A7E4V3F9"/>
<comment type="similarity">
    <text evidence="7">Belongs to the protein kinase superfamily.</text>
</comment>
<keyword evidence="5 6" id="KW-0067">ATP-binding</keyword>
<dbReference type="SUPFAM" id="SSF56112">
    <property type="entry name" value="Protein kinase-like (PK-like)"/>
    <property type="match status" value="1"/>
</dbReference>
<dbReference type="InterPro" id="IPR000719">
    <property type="entry name" value="Prot_kinase_dom"/>
</dbReference>
<evidence type="ECO:0000256" key="4">
    <source>
        <dbReference type="ARBA" id="ARBA00022777"/>
    </source>
</evidence>
<accession>A0A7E4V3F9</accession>
<dbReference type="InterPro" id="IPR008271">
    <property type="entry name" value="Ser/Thr_kinase_AS"/>
</dbReference>
<keyword evidence="3 6" id="KW-0547">Nucleotide-binding</keyword>
<evidence type="ECO:0000256" key="1">
    <source>
        <dbReference type="ARBA" id="ARBA00022527"/>
    </source>
</evidence>
<dbReference type="Gene3D" id="1.10.510.10">
    <property type="entry name" value="Transferase(Phosphotransferase) domain 1"/>
    <property type="match status" value="1"/>
</dbReference>
<evidence type="ECO:0000256" key="5">
    <source>
        <dbReference type="ARBA" id="ARBA00022840"/>
    </source>
</evidence>
<dbReference type="Proteomes" id="UP000492821">
    <property type="component" value="Unassembled WGS sequence"/>
</dbReference>
<dbReference type="GO" id="GO:0004703">
    <property type="term" value="F:G protein-coupled receptor kinase activity"/>
    <property type="evidence" value="ECO:0007669"/>
    <property type="project" value="TreeGrafter"/>
</dbReference>
<dbReference type="GO" id="GO:0007186">
    <property type="term" value="P:G protein-coupled receptor signaling pathway"/>
    <property type="evidence" value="ECO:0007669"/>
    <property type="project" value="TreeGrafter"/>
</dbReference>
<dbReference type="Pfam" id="PF00069">
    <property type="entry name" value="Pkinase"/>
    <property type="match status" value="1"/>
</dbReference>
<proteinExistence type="inferred from homology"/>
<dbReference type="PROSITE" id="PS00108">
    <property type="entry name" value="PROTEIN_KINASE_ST"/>
    <property type="match status" value="1"/>
</dbReference>
<dbReference type="GO" id="GO:0009966">
    <property type="term" value="P:regulation of signal transduction"/>
    <property type="evidence" value="ECO:0007669"/>
    <property type="project" value="TreeGrafter"/>
</dbReference>
<organism evidence="9 10">
    <name type="scientific">Panagrellus redivivus</name>
    <name type="common">Microworm</name>
    <dbReference type="NCBI Taxonomy" id="6233"/>
    <lineage>
        <taxon>Eukaryota</taxon>
        <taxon>Metazoa</taxon>
        <taxon>Ecdysozoa</taxon>
        <taxon>Nematoda</taxon>
        <taxon>Chromadorea</taxon>
        <taxon>Rhabditida</taxon>
        <taxon>Tylenchina</taxon>
        <taxon>Panagrolaimomorpha</taxon>
        <taxon>Panagrolaimoidea</taxon>
        <taxon>Panagrolaimidae</taxon>
        <taxon>Panagrellus</taxon>
    </lineage>
</organism>
<keyword evidence="1 7" id="KW-0723">Serine/threonine-protein kinase</keyword>
<dbReference type="GO" id="GO:0005524">
    <property type="term" value="F:ATP binding"/>
    <property type="evidence" value="ECO:0007669"/>
    <property type="project" value="UniProtKB-UniRule"/>
</dbReference>
<keyword evidence="2" id="KW-0808">Transferase</keyword>
<evidence type="ECO:0000256" key="7">
    <source>
        <dbReference type="RuleBase" id="RU000304"/>
    </source>
</evidence>
<dbReference type="InterPro" id="IPR011009">
    <property type="entry name" value="Kinase-like_dom_sf"/>
</dbReference>
<dbReference type="FunFam" id="1.10.510.10:FF:000169">
    <property type="entry name" value="Serine/threonine-protein kinase 32A"/>
    <property type="match status" value="1"/>
</dbReference>
<dbReference type="WBParaSite" id="Pan_g15642.t1">
    <property type="protein sequence ID" value="Pan_g15642.t1"/>
    <property type="gene ID" value="Pan_g15642"/>
</dbReference>
<dbReference type="PROSITE" id="PS00107">
    <property type="entry name" value="PROTEIN_KINASE_ATP"/>
    <property type="match status" value="1"/>
</dbReference>
<dbReference type="FunFam" id="3.30.200.20:FF:000904">
    <property type="entry name" value="Protein CBG18395"/>
    <property type="match status" value="1"/>
</dbReference>
<dbReference type="PANTHER" id="PTHR24355:SF30">
    <property type="entry name" value="SERINE_THREONINE-PROTEIN KINASE 32B ISOFORM X1"/>
    <property type="match status" value="1"/>
</dbReference>
<feature type="domain" description="Protein kinase" evidence="8">
    <location>
        <begin position="20"/>
        <end position="280"/>
    </location>
</feature>
<dbReference type="InterPro" id="IPR017441">
    <property type="entry name" value="Protein_kinase_ATP_BS"/>
</dbReference>
<reference evidence="9" key="1">
    <citation type="journal article" date="2013" name="Genetics">
        <title>The draft genome and transcriptome of Panagrellus redivivus are shaped by the harsh demands of a free-living lifestyle.</title>
        <authorList>
            <person name="Srinivasan J."/>
            <person name="Dillman A.R."/>
            <person name="Macchietto M.G."/>
            <person name="Heikkinen L."/>
            <person name="Lakso M."/>
            <person name="Fracchia K.M."/>
            <person name="Antoshechkin I."/>
            <person name="Mortazavi A."/>
            <person name="Wong G."/>
            <person name="Sternberg P.W."/>
        </authorList>
    </citation>
    <scope>NUCLEOTIDE SEQUENCE [LARGE SCALE GENOMIC DNA]</scope>
    <source>
        <strain evidence="9">MT8872</strain>
    </source>
</reference>
<dbReference type="SMART" id="SM00220">
    <property type="entry name" value="S_TKc"/>
    <property type="match status" value="1"/>
</dbReference>
<keyword evidence="4" id="KW-0418">Kinase</keyword>